<evidence type="ECO:0000313" key="2">
    <source>
        <dbReference type="EMBL" id="KRG10875.1"/>
    </source>
</evidence>
<protein>
    <submittedName>
        <fullName evidence="2">Sporulation protein</fullName>
    </submittedName>
</protein>
<dbReference type="OrthoDB" id="2969307at2"/>
<dbReference type="PATRIC" id="fig|217031.4.peg.6660"/>
<reference evidence="3 5" key="1">
    <citation type="submission" date="2015-05" db="EMBL/GenBank/DDBJ databases">
        <title>Comparison of genome.</title>
        <authorList>
            <person name="Zheng Z."/>
            <person name="Sun M."/>
        </authorList>
    </citation>
    <scope>NUCLEOTIDE SEQUENCE [LARGE SCALE GENOMIC DNA]</scope>
    <source>
        <strain evidence="3 5">G25-74</strain>
    </source>
</reference>
<dbReference type="PROSITE" id="PS51257">
    <property type="entry name" value="PROKAR_LIPOPROTEIN"/>
    <property type="match status" value="1"/>
</dbReference>
<feature type="signal peptide" evidence="1">
    <location>
        <begin position="1"/>
        <end position="24"/>
    </location>
</feature>
<organism evidence="2 4">
    <name type="scientific">Lederbergia galactosidilytica</name>
    <dbReference type="NCBI Taxonomy" id="217031"/>
    <lineage>
        <taxon>Bacteria</taxon>
        <taxon>Bacillati</taxon>
        <taxon>Bacillota</taxon>
        <taxon>Bacilli</taxon>
        <taxon>Bacillales</taxon>
        <taxon>Bacillaceae</taxon>
        <taxon>Lederbergia</taxon>
    </lineage>
</organism>
<dbReference type="RefSeq" id="WP_057982282.1">
    <property type="nucleotide sequence ID" value="NZ_JAGGKH010000011.1"/>
</dbReference>
<dbReference type="AlphaFoldDB" id="A0A0Q9XRF7"/>
<name>A0A0Q9XRF7_9BACI</name>
<evidence type="ECO:0000313" key="3">
    <source>
        <dbReference type="EMBL" id="OAK67714.1"/>
    </source>
</evidence>
<dbReference type="EMBL" id="LGPB01000133">
    <property type="protein sequence ID" value="KRG10875.1"/>
    <property type="molecule type" value="Genomic_DNA"/>
</dbReference>
<keyword evidence="5" id="KW-1185">Reference proteome</keyword>
<evidence type="ECO:0000256" key="1">
    <source>
        <dbReference type="SAM" id="SignalP"/>
    </source>
</evidence>
<gene>
    <name evidence="3" type="ORF">ABB05_18570</name>
    <name evidence="2" type="ORF">ACA29_19680</name>
</gene>
<keyword evidence="1" id="KW-0732">Signal</keyword>
<reference evidence="2 4" key="2">
    <citation type="submission" date="2015-06" db="EMBL/GenBank/DDBJ databases">
        <title>Genome sequencing project of Bacillus galactosidilyticus PL133.</title>
        <authorList>
            <person name="Gaiero J."/>
            <person name="Nicol R."/>
            <person name="Habash M."/>
        </authorList>
    </citation>
    <scope>NUCLEOTIDE SEQUENCE [LARGE SCALE GENOMIC DNA]</scope>
    <source>
        <strain evidence="2 4">PL133</strain>
    </source>
</reference>
<sequence length="158" mass="18586">MLKNRKYVLAITVFFLIISGCSSNEDGEEARLSLMKTTQPAPIEISYQEKNDSVAYQIREDVKKINEIYDVAIIEGQKNILIAYKVSHLQRFRMKKIEKNLKDQLESDYPEKKFIVSSDYKIFLETIRLREALEDDNISIDEAEKRFKEIIKLQKEMT</sequence>
<feature type="chain" id="PRO_5038210614" evidence="1">
    <location>
        <begin position="25"/>
        <end position="158"/>
    </location>
</feature>
<dbReference type="Proteomes" id="UP000077881">
    <property type="component" value="Unassembled WGS sequence"/>
</dbReference>
<proteinExistence type="predicted"/>
<dbReference type="Proteomes" id="UP000053881">
    <property type="component" value="Unassembled WGS sequence"/>
</dbReference>
<evidence type="ECO:0000313" key="5">
    <source>
        <dbReference type="Proteomes" id="UP000077881"/>
    </source>
</evidence>
<dbReference type="EMBL" id="LDJR01000059">
    <property type="protein sequence ID" value="OAK67714.1"/>
    <property type="molecule type" value="Genomic_DNA"/>
</dbReference>
<accession>A0A0Q9XRF7</accession>
<comment type="caution">
    <text evidence="2">The sequence shown here is derived from an EMBL/GenBank/DDBJ whole genome shotgun (WGS) entry which is preliminary data.</text>
</comment>
<dbReference type="STRING" id="217031.ABB05_18570"/>
<evidence type="ECO:0000313" key="4">
    <source>
        <dbReference type="Proteomes" id="UP000053881"/>
    </source>
</evidence>